<dbReference type="Proteomes" id="UP001281130">
    <property type="component" value="Unassembled WGS sequence"/>
</dbReference>
<gene>
    <name evidence="6" type="ORF">RradSPS_1648</name>
    <name evidence="7" type="ORF">SIL72_09895</name>
</gene>
<evidence type="ECO:0000256" key="4">
    <source>
        <dbReference type="SAM" id="MobiDB-lite"/>
    </source>
</evidence>
<dbReference type="EMBL" id="JAWXXX010000001">
    <property type="protein sequence ID" value="MDX5894336.1"/>
    <property type="molecule type" value="Genomic_DNA"/>
</dbReference>
<keyword evidence="6" id="KW-0670">Pyruvate</keyword>
<proteinExistence type="predicted"/>
<feature type="compositionally biased region" description="Low complexity" evidence="4">
    <location>
        <begin position="60"/>
        <end position="79"/>
    </location>
</feature>
<dbReference type="CDD" id="cd07036">
    <property type="entry name" value="TPP_PYR_E1-PDHc-beta_like"/>
    <property type="match status" value="1"/>
</dbReference>
<dbReference type="AlphaFoldDB" id="A0A023X401"/>
<evidence type="ECO:0000259" key="5">
    <source>
        <dbReference type="SMART" id="SM00861"/>
    </source>
</evidence>
<evidence type="ECO:0000313" key="8">
    <source>
        <dbReference type="Proteomes" id="UP000025229"/>
    </source>
</evidence>
<evidence type="ECO:0000313" key="6">
    <source>
        <dbReference type="EMBL" id="AHY46931.1"/>
    </source>
</evidence>
<dbReference type="Pfam" id="PF02779">
    <property type="entry name" value="Transket_pyr"/>
    <property type="match status" value="1"/>
</dbReference>
<dbReference type="PATRIC" id="fig|42256.3.peg.1668"/>
<dbReference type="InterPro" id="IPR029061">
    <property type="entry name" value="THDP-binding"/>
</dbReference>
<dbReference type="GO" id="GO:0000287">
    <property type="term" value="F:magnesium ion binding"/>
    <property type="evidence" value="ECO:0007669"/>
    <property type="project" value="UniProtKB-ARBA"/>
</dbReference>
<feature type="region of interest" description="Disordered" evidence="4">
    <location>
        <begin position="1"/>
        <end position="85"/>
    </location>
</feature>
<keyword evidence="3" id="KW-0786">Thiamine pyrophosphate</keyword>
<dbReference type="FunFam" id="3.40.50.920:FF:000001">
    <property type="entry name" value="Pyruvate dehydrogenase E1 beta subunit"/>
    <property type="match status" value="1"/>
</dbReference>
<feature type="domain" description="Transketolase-like pyrimidine-binding" evidence="5">
    <location>
        <begin position="86"/>
        <end position="261"/>
    </location>
</feature>
<dbReference type="FunFam" id="3.40.50.970:FF:000001">
    <property type="entry name" value="Pyruvate dehydrogenase E1 beta subunit"/>
    <property type="match status" value="1"/>
</dbReference>
<dbReference type="InterPro" id="IPR005475">
    <property type="entry name" value="Transketolase-like_Pyr-bd"/>
</dbReference>
<dbReference type="STRING" id="42256.RradSPS_1648"/>
<accession>A0A023X401</accession>
<keyword evidence="8" id="KW-1185">Reference proteome</keyword>
<dbReference type="PANTHER" id="PTHR43257:SF2">
    <property type="entry name" value="PYRUVATE DEHYDROGENASE E1 COMPONENT SUBUNIT BETA"/>
    <property type="match status" value="1"/>
</dbReference>
<keyword evidence="2 7" id="KW-0560">Oxidoreductase</keyword>
<dbReference type="RefSeq" id="WP_084263840.1">
    <property type="nucleotide sequence ID" value="NZ_JAWXXX010000001.1"/>
</dbReference>
<dbReference type="NCBIfam" id="NF006667">
    <property type="entry name" value="PRK09212.1"/>
    <property type="match status" value="1"/>
</dbReference>
<evidence type="ECO:0000313" key="7">
    <source>
        <dbReference type="EMBL" id="MDX5894336.1"/>
    </source>
</evidence>
<dbReference type="Pfam" id="PF02780">
    <property type="entry name" value="Transketolase_C"/>
    <property type="match status" value="1"/>
</dbReference>
<dbReference type="EC" id="1.2.4.-" evidence="7"/>
<dbReference type="KEGG" id="rrd:RradSPS_1648"/>
<evidence type="ECO:0000256" key="1">
    <source>
        <dbReference type="ARBA" id="ARBA00001964"/>
    </source>
</evidence>
<feature type="compositionally biased region" description="Basic and acidic residues" evidence="4">
    <location>
        <begin position="1"/>
        <end position="39"/>
    </location>
</feature>
<dbReference type="EMBL" id="CP007514">
    <property type="protein sequence ID" value="AHY46931.1"/>
    <property type="molecule type" value="Genomic_DNA"/>
</dbReference>
<dbReference type="Gene3D" id="3.40.50.920">
    <property type="match status" value="1"/>
</dbReference>
<evidence type="ECO:0000256" key="2">
    <source>
        <dbReference type="ARBA" id="ARBA00023002"/>
    </source>
</evidence>
<reference evidence="6 8" key="1">
    <citation type="submission" date="2014-03" db="EMBL/GenBank/DDBJ databases">
        <title>Complete genome sequence of the Radio-Resistant Rubrobacter radiotolerans RSPS-4.</title>
        <authorList>
            <person name="Egas C.C."/>
            <person name="Barroso C.C."/>
            <person name="Froufe H.J.C."/>
            <person name="Pacheco J.J."/>
            <person name="Albuquerque L.L."/>
            <person name="da Costa M.M.S."/>
        </authorList>
    </citation>
    <scope>NUCLEOTIDE SEQUENCE [LARGE SCALE GENOMIC DNA]</scope>
    <source>
        <strain evidence="6 8">RSPS-4</strain>
    </source>
</reference>
<comment type="cofactor">
    <cofactor evidence="1">
        <name>thiamine diphosphate</name>
        <dbReference type="ChEBI" id="CHEBI:58937"/>
    </cofactor>
</comment>
<dbReference type="SUPFAM" id="SSF52922">
    <property type="entry name" value="TK C-terminal domain-like"/>
    <property type="match status" value="1"/>
</dbReference>
<protein>
    <submittedName>
        <fullName evidence="7">Alpha-ketoacid dehydrogenase subunit beta</fullName>
        <ecNumber evidence="7">1.2.4.-</ecNumber>
    </submittedName>
    <submittedName>
        <fullName evidence="6">Pyruvate/2-oxoglutarate dehydrogenase complex dehydrogenase (E1) component</fullName>
    </submittedName>
</protein>
<dbReference type="InterPro" id="IPR033248">
    <property type="entry name" value="Transketolase_C"/>
</dbReference>
<dbReference type="HOGENOM" id="CLU_012907_1_0_11"/>
<evidence type="ECO:0000256" key="3">
    <source>
        <dbReference type="ARBA" id="ARBA00023052"/>
    </source>
</evidence>
<name>A0A023X401_RUBRA</name>
<reference evidence="7" key="2">
    <citation type="submission" date="2023-11" db="EMBL/GenBank/DDBJ databases">
        <title>MicrobeMod: A computational toolkit for identifying prokaryotic methylation and restriction-modification with nanopore sequencing.</title>
        <authorList>
            <person name="Crits-Christoph A."/>
            <person name="Kang S.C."/>
            <person name="Lee H."/>
            <person name="Ostrov N."/>
        </authorList>
    </citation>
    <scope>NUCLEOTIDE SEQUENCE</scope>
    <source>
        <strain evidence="7">ATCC 51242</strain>
    </source>
</reference>
<dbReference type="GO" id="GO:0016491">
    <property type="term" value="F:oxidoreductase activity"/>
    <property type="evidence" value="ECO:0007669"/>
    <property type="project" value="UniProtKB-KW"/>
</dbReference>
<organism evidence="6 8">
    <name type="scientific">Rubrobacter radiotolerans</name>
    <name type="common">Arthrobacter radiotolerans</name>
    <dbReference type="NCBI Taxonomy" id="42256"/>
    <lineage>
        <taxon>Bacteria</taxon>
        <taxon>Bacillati</taxon>
        <taxon>Actinomycetota</taxon>
        <taxon>Rubrobacteria</taxon>
        <taxon>Rubrobacterales</taxon>
        <taxon>Rubrobacteraceae</taxon>
        <taxon>Rubrobacter</taxon>
    </lineage>
</organism>
<dbReference type="SUPFAM" id="SSF52518">
    <property type="entry name" value="Thiamin diphosphate-binding fold (THDP-binding)"/>
    <property type="match status" value="1"/>
</dbReference>
<dbReference type="PANTHER" id="PTHR43257">
    <property type="entry name" value="PYRUVATE DEHYDROGENASE E1 COMPONENT BETA SUBUNIT"/>
    <property type="match status" value="1"/>
</dbReference>
<dbReference type="Gene3D" id="3.40.50.970">
    <property type="match status" value="1"/>
</dbReference>
<sequence length="414" mass="44854">MPERRTPERQKQQHQEKNQQRNKNQQEKKSQGKGERDVPKTNGSAQNAAREGAAREGEARAGASQAGASSEAGASQAGASREERELTYREAVREALVLAMRQDDSVFLMGEDVGVYGGAFGVSRGMVEEFGQKRVVDTPLSEAAFTGLGVGAALVGMRPVVEVQFSDFITHCMDQLVNQAAKLRYMFGGEARVPLVVRTPGGAGTGAAAQHSQSLEAWFVHVPGLKVLMPATPHDAKGMLLCALRDPNPVIFYEHKLLYNQKGPVPEGYYTTPIGEARISREGKDVTLAAAGYVHGFALEAAQALSEEGIECEVVDLRTLSPMDDGAVVRSVEKTGKLVVVEEDVKTGGWGAELVSRLCEGESFYALDRAPARVAGEDVPIPYNKNLEAYVRPSKEKVVRAVRDLLDERVGVYR</sequence>
<dbReference type="eggNOG" id="COG0022">
    <property type="taxonomic scope" value="Bacteria"/>
</dbReference>
<dbReference type="SMART" id="SM00861">
    <property type="entry name" value="Transket_pyr"/>
    <property type="match status" value="1"/>
</dbReference>
<dbReference type="Proteomes" id="UP000025229">
    <property type="component" value="Chromosome"/>
</dbReference>
<dbReference type="InterPro" id="IPR009014">
    <property type="entry name" value="Transketo_C/PFOR_II"/>
</dbReference>